<keyword evidence="2" id="KW-0695">RNA-directed DNA polymerase</keyword>
<reference evidence="3" key="1">
    <citation type="journal article" date="2017" name="bioRxiv">
        <title>Comparative analysis of the genomes of Stylophora pistillata and Acropora digitifera provides evidence for extensive differences between species of corals.</title>
        <authorList>
            <person name="Voolstra C.R."/>
            <person name="Li Y."/>
            <person name="Liew Y.J."/>
            <person name="Baumgarten S."/>
            <person name="Zoccola D."/>
            <person name="Flot J.-F."/>
            <person name="Tambutte S."/>
            <person name="Allemand D."/>
            <person name="Aranda M."/>
        </authorList>
    </citation>
    <scope>NUCLEOTIDE SEQUENCE [LARGE SCALE GENOMIC DNA]</scope>
</reference>
<dbReference type="Pfam" id="PF00078">
    <property type="entry name" value="RVT_1"/>
    <property type="match status" value="1"/>
</dbReference>
<name>A0A2B4RTL1_STYPI</name>
<sequence>MIWHFCNSEDSVKLNTLNRPILRFVLKDWDSNYDDLLDKAANQEEVTDKNSPDYDKLFKLPVSNAQILMSKSIANAPTMQQFELNLIEQLVNGRTFSQRESSSYGPKVNNKLLDIINDHFLTQRKLIKKKLADAYDDYVSELLSFTEEPSSKPKATKRFWSYIRSKKSHDIGVAPLKDNGSDMTDSLGKANLLSNQFKSVFTQEQIDNIPSLGPSPYPDIPSSVFDVSGIIKLLANINPNKANGPDLIQCRVLKEAAAEIAPFLQFLYTQSVATGQLPADWLKANITPVFKKGDKHQPANYRPISLTAVPCKILEHIIFHDIMAHLDSMNILIKSQHGFRRKLSCETQLVTTIEEIGRALDNGNQSDIIIIDFSKAFDTVPDYYGIRGNLKGWITTWLTCREQSVVVDGVSSPAVHVSSGVPQGTVLGPLMFLLYINDIGDNCNSAIRLFADDTILYSIIESTLDAGQLQLEQWAKKWLMQFNPNKCFVMRVTRISHPIIFDYKLMGHTLESASHYLYLGVELSSSLDWSHHIDMKTNKPNRNLGFLKRNLGKCPESIKELSYKSLVRPHLEYASTVWDPWKDKYINQIEAVQRRSAHFVKNCWEHKPGTVSNLLNDLDWPPLQKRRKSARLTMFYKILHGEVQMELPNYIKKKNRQLRSYHKDKYIEIKLNTDTYKNSFYYRTIKDWNSLPNSVLEIDKLINFKDAIRGI</sequence>
<evidence type="ECO:0000259" key="1">
    <source>
        <dbReference type="PROSITE" id="PS50878"/>
    </source>
</evidence>
<dbReference type="Proteomes" id="UP000225706">
    <property type="component" value="Unassembled WGS sequence"/>
</dbReference>
<dbReference type="PANTHER" id="PTHR33332">
    <property type="entry name" value="REVERSE TRANSCRIPTASE DOMAIN-CONTAINING PROTEIN"/>
    <property type="match status" value="1"/>
</dbReference>
<dbReference type="GO" id="GO:0003964">
    <property type="term" value="F:RNA-directed DNA polymerase activity"/>
    <property type="evidence" value="ECO:0007669"/>
    <property type="project" value="UniProtKB-KW"/>
</dbReference>
<comment type="caution">
    <text evidence="2">The sequence shown here is derived from an EMBL/GenBank/DDBJ whole genome shotgun (WGS) entry which is preliminary data.</text>
</comment>
<evidence type="ECO:0000313" key="2">
    <source>
        <dbReference type="EMBL" id="PFX20951.1"/>
    </source>
</evidence>
<dbReference type="InterPro" id="IPR000477">
    <property type="entry name" value="RT_dom"/>
</dbReference>
<accession>A0A2B4RTL1</accession>
<dbReference type="OrthoDB" id="5960947at2759"/>
<feature type="domain" description="Reverse transcriptase" evidence="1">
    <location>
        <begin position="270"/>
        <end position="523"/>
    </location>
</feature>
<dbReference type="SUPFAM" id="SSF56672">
    <property type="entry name" value="DNA/RNA polymerases"/>
    <property type="match status" value="1"/>
</dbReference>
<dbReference type="AlphaFoldDB" id="A0A2B4RTL1"/>
<organism evidence="2 3">
    <name type="scientific">Stylophora pistillata</name>
    <name type="common">Smooth cauliflower coral</name>
    <dbReference type="NCBI Taxonomy" id="50429"/>
    <lineage>
        <taxon>Eukaryota</taxon>
        <taxon>Metazoa</taxon>
        <taxon>Cnidaria</taxon>
        <taxon>Anthozoa</taxon>
        <taxon>Hexacorallia</taxon>
        <taxon>Scleractinia</taxon>
        <taxon>Astrocoeniina</taxon>
        <taxon>Pocilloporidae</taxon>
        <taxon>Stylophora</taxon>
    </lineage>
</organism>
<proteinExistence type="predicted"/>
<keyword evidence="2" id="KW-0808">Transferase</keyword>
<gene>
    <name evidence="2" type="ORF">AWC38_SpisGene14571</name>
</gene>
<keyword evidence="3" id="KW-1185">Reference proteome</keyword>
<dbReference type="CDD" id="cd01650">
    <property type="entry name" value="RT_nLTR_like"/>
    <property type="match status" value="1"/>
</dbReference>
<evidence type="ECO:0000313" key="3">
    <source>
        <dbReference type="Proteomes" id="UP000225706"/>
    </source>
</evidence>
<dbReference type="PROSITE" id="PS50878">
    <property type="entry name" value="RT_POL"/>
    <property type="match status" value="1"/>
</dbReference>
<protein>
    <submittedName>
        <fullName evidence="2">Putative RNA-directed DNA polymerase from transposon X-element</fullName>
    </submittedName>
</protein>
<dbReference type="InterPro" id="IPR043502">
    <property type="entry name" value="DNA/RNA_pol_sf"/>
</dbReference>
<dbReference type="EMBL" id="LSMT01000297">
    <property type="protein sequence ID" value="PFX20951.1"/>
    <property type="molecule type" value="Genomic_DNA"/>
</dbReference>
<keyword evidence="2" id="KW-0548">Nucleotidyltransferase</keyword>